<dbReference type="InterPro" id="IPR036209">
    <property type="entry name" value="YwmB-like_sf"/>
</dbReference>
<dbReference type="Pfam" id="PF08680">
    <property type="entry name" value="DUF1779"/>
    <property type="match status" value="1"/>
</dbReference>
<proteinExistence type="predicted"/>
<dbReference type="Gene3D" id="3.30.2030.10">
    <property type="entry name" value="YwmB-like"/>
    <property type="match status" value="1"/>
</dbReference>
<evidence type="ECO:0000313" key="2">
    <source>
        <dbReference type="EMBL" id="MFC4558069.1"/>
    </source>
</evidence>
<keyword evidence="1" id="KW-0732">Signal</keyword>
<organism evidence="2 3">
    <name type="scientific">Virgibacillus kekensis</name>
    <dbReference type="NCBI Taxonomy" id="202261"/>
    <lineage>
        <taxon>Bacteria</taxon>
        <taxon>Bacillati</taxon>
        <taxon>Bacillota</taxon>
        <taxon>Bacilli</taxon>
        <taxon>Bacillales</taxon>
        <taxon>Bacillaceae</taxon>
        <taxon>Virgibacillus</taxon>
    </lineage>
</organism>
<sequence length="239" mass="27169">MRKSLLIAIIILISATNVSAGDGQNEEMSGIAELVNNSKLEIDGWQVTIKEQMSPDKAHDLMKKIKTKNSHLVTGTEDENTIKYTFRYVQKDSDFTEIYNVLIPKDKNYQAQFTAVLKGENWSNAVEKSYFMRLNNLKNSFFSEDSTKFACLTTSISDKIDTSSFFAEMEDSLNIDYSRTQIDNLENSTIKEIKYGYTPLWSNQFKIMGKPINLQIATIEKGNGLVRLVIGTPILINEY</sequence>
<dbReference type="Gene3D" id="3.30.360.40">
    <property type="entry name" value="YwmB-like"/>
    <property type="match status" value="1"/>
</dbReference>
<gene>
    <name evidence="2" type="ORF">ACFO3D_07585</name>
</gene>
<dbReference type="InterPro" id="IPR014794">
    <property type="entry name" value="DUF1779"/>
</dbReference>
<dbReference type="EMBL" id="JBHSFU010000004">
    <property type="protein sequence ID" value="MFC4558069.1"/>
    <property type="molecule type" value="Genomic_DNA"/>
</dbReference>
<protein>
    <submittedName>
        <fullName evidence="2">YwmB family TATA-box binding protein</fullName>
    </submittedName>
</protein>
<dbReference type="Proteomes" id="UP001595989">
    <property type="component" value="Unassembled WGS sequence"/>
</dbReference>
<accession>A0ABV9DIB3</accession>
<evidence type="ECO:0000313" key="3">
    <source>
        <dbReference type="Proteomes" id="UP001595989"/>
    </source>
</evidence>
<keyword evidence="3" id="KW-1185">Reference proteome</keyword>
<evidence type="ECO:0000256" key="1">
    <source>
        <dbReference type="SAM" id="SignalP"/>
    </source>
</evidence>
<dbReference type="SUPFAM" id="SSF143842">
    <property type="entry name" value="YwmB-like"/>
    <property type="match status" value="1"/>
</dbReference>
<name>A0ABV9DIB3_9BACI</name>
<comment type="caution">
    <text evidence="2">The sequence shown here is derived from an EMBL/GenBank/DDBJ whole genome shotgun (WGS) entry which is preliminary data.</text>
</comment>
<dbReference type="RefSeq" id="WP_390294408.1">
    <property type="nucleotide sequence ID" value="NZ_JBHSFU010000004.1"/>
</dbReference>
<feature type="chain" id="PRO_5045495800" evidence="1">
    <location>
        <begin position="21"/>
        <end position="239"/>
    </location>
</feature>
<reference evidence="3" key="1">
    <citation type="journal article" date="2019" name="Int. J. Syst. Evol. Microbiol.">
        <title>The Global Catalogue of Microorganisms (GCM) 10K type strain sequencing project: providing services to taxonomists for standard genome sequencing and annotation.</title>
        <authorList>
            <consortium name="The Broad Institute Genomics Platform"/>
            <consortium name="The Broad Institute Genome Sequencing Center for Infectious Disease"/>
            <person name="Wu L."/>
            <person name="Ma J."/>
        </authorList>
    </citation>
    <scope>NUCLEOTIDE SEQUENCE [LARGE SCALE GENOMIC DNA]</scope>
    <source>
        <strain evidence="3">CGMCC 4.7426</strain>
    </source>
</reference>
<feature type="signal peptide" evidence="1">
    <location>
        <begin position="1"/>
        <end position="20"/>
    </location>
</feature>